<gene>
    <name evidence="2" type="ORF">MHY01S_19620</name>
</gene>
<dbReference type="Pfam" id="PF02627">
    <property type="entry name" value="CMD"/>
    <property type="match status" value="1"/>
</dbReference>
<dbReference type="EMBL" id="BJXL01000061">
    <property type="protein sequence ID" value="GEM83796.1"/>
    <property type="molecule type" value="Genomic_DNA"/>
</dbReference>
<organism evidence="2 3">
    <name type="scientific">Meiothermus hypogaeus NBRC 106114</name>
    <dbReference type="NCBI Taxonomy" id="1227553"/>
    <lineage>
        <taxon>Bacteria</taxon>
        <taxon>Thermotogati</taxon>
        <taxon>Deinococcota</taxon>
        <taxon>Deinococci</taxon>
        <taxon>Thermales</taxon>
        <taxon>Thermaceae</taxon>
        <taxon>Meiothermus</taxon>
    </lineage>
</organism>
<dbReference type="Gene3D" id="1.20.1290.10">
    <property type="entry name" value="AhpD-like"/>
    <property type="match status" value="1"/>
</dbReference>
<dbReference type="InterPro" id="IPR003779">
    <property type="entry name" value="CMD-like"/>
</dbReference>
<reference evidence="2 3" key="1">
    <citation type="submission" date="2019-07" db="EMBL/GenBank/DDBJ databases">
        <title>Whole genome shotgun sequence of Meiothermus hypogaeus NBRC 106114.</title>
        <authorList>
            <person name="Hosoyama A."/>
            <person name="Uohara A."/>
            <person name="Ohji S."/>
            <person name="Ichikawa N."/>
        </authorList>
    </citation>
    <scope>NUCLEOTIDE SEQUENCE [LARGE SCALE GENOMIC DNA]</scope>
    <source>
        <strain evidence="2 3">NBRC 106114</strain>
    </source>
</reference>
<feature type="domain" description="Carboxymuconolactone decarboxylase-like" evidence="1">
    <location>
        <begin position="2"/>
        <end position="47"/>
    </location>
</feature>
<proteinExistence type="predicted"/>
<name>A0A511R452_9DEIN</name>
<evidence type="ECO:0000313" key="3">
    <source>
        <dbReference type="Proteomes" id="UP000321197"/>
    </source>
</evidence>
<evidence type="ECO:0000259" key="1">
    <source>
        <dbReference type="Pfam" id="PF02627"/>
    </source>
</evidence>
<protein>
    <recommendedName>
        <fullName evidence="1">Carboxymuconolactone decarboxylase-like domain-containing protein</fullName>
    </recommendedName>
</protein>
<dbReference type="SUPFAM" id="SSF69118">
    <property type="entry name" value="AhpD-like"/>
    <property type="match status" value="1"/>
</dbReference>
<dbReference type="GO" id="GO:0051920">
    <property type="term" value="F:peroxiredoxin activity"/>
    <property type="evidence" value="ECO:0007669"/>
    <property type="project" value="InterPro"/>
</dbReference>
<accession>A0A511R452</accession>
<comment type="caution">
    <text evidence="2">The sequence shown here is derived from an EMBL/GenBank/DDBJ whole genome shotgun (WGS) entry which is preliminary data.</text>
</comment>
<dbReference type="InterPro" id="IPR029032">
    <property type="entry name" value="AhpD-like"/>
</dbReference>
<evidence type="ECO:0000313" key="2">
    <source>
        <dbReference type="EMBL" id="GEM83796.1"/>
    </source>
</evidence>
<dbReference type="AlphaFoldDB" id="A0A511R452"/>
<dbReference type="Proteomes" id="UP000321197">
    <property type="component" value="Unassembled WGS sequence"/>
</dbReference>
<dbReference type="PANTHER" id="PTHR34846:SF11">
    <property type="entry name" value="4-CARBOXYMUCONOLACTONE DECARBOXYLASE FAMILY PROTEIN (AFU_ORTHOLOGUE AFUA_6G11590)"/>
    <property type="match status" value="1"/>
</dbReference>
<sequence length="115" mass="12948">MRELAICGVAVLNGAEYEYQHHAPLFLQAGGTPAQLAALSNWEQATTDDRRFDPQERATLRLTFEMTRNVRVDDETFALVKATWPDPRQVVELVGVIAAYNMVSRFLVALEVEPE</sequence>
<dbReference type="PANTHER" id="PTHR34846">
    <property type="entry name" value="4-CARBOXYMUCONOLACTONE DECARBOXYLASE FAMILY PROTEIN (AFU_ORTHOLOGUE AFUA_6G11590)"/>
    <property type="match status" value="1"/>
</dbReference>